<dbReference type="Proteomes" id="UP000199513">
    <property type="component" value="Unassembled WGS sequence"/>
</dbReference>
<dbReference type="GO" id="GO:0008137">
    <property type="term" value="F:NADH dehydrogenase (ubiquinone) activity"/>
    <property type="evidence" value="ECO:0007669"/>
    <property type="project" value="InterPro"/>
</dbReference>
<dbReference type="InterPro" id="IPR037232">
    <property type="entry name" value="NADH_quin_OxRdtase_su_C/D-like"/>
</dbReference>
<dbReference type="GO" id="GO:0048038">
    <property type="term" value="F:quinone binding"/>
    <property type="evidence" value="ECO:0007669"/>
    <property type="project" value="UniProtKB-KW"/>
</dbReference>
<keyword evidence="2 3" id="KW-0813">Transport</keyword>
<dbReference type="GO" id="GO:0050136">
    <property type="term" value="F:NADH dehydrogenase (quinone) (non-electrogenic) activity"/>
    <property type="evidence" value="ECO:0007669"/>
    <property type="project" value="UniProtKB-UniRule"/>
</dbReference>
<evidence type="ECO:0000256" key="4">
    <source>
        <dbReference type="RuleBase" id="RU003456"/>
    </source>
</evidence>
<keyword evidence="3 4" id="KW-1278">Translocase</keyword>
<dbReference type="GO" id="GO:0005886">
    <property type="term" value="C:plasma membrane"/>
    <property type="evidence" value="ECO:0007669"/>
    <property type="project" value="UniProtKB-SubCell"/>
</dbReference>
<keyword evidence="3" id="KW-0472">Membrane</keyword>
<dbReference type="PANTHER" id="PTHR10884:SF14">
    <property type="entry name" value="NADH DEHYDROGENASE [UBIQUINONE] IRON-SULFUR PROTEIN 3, MITOCHONDRIAL"/>
    <property type="match status" value="1"/>
</dbReference>
<organism evidence="7 8">
    <name type="scientific">Thermoflexibacter ruber</name>
    <dbReference type="NCBI Taxonomy" id="1003"/>
    <lineage>
        <taxon>Bacteria</taxon>
        <taxon>Pseudomonadati</taxon>
        <taxon>Bacteroidota</taxon>
        <taxon>Cytophagia</taxon>
        <taxon>Cytophagales</taxon>
        <taxon>Thermoflexibacteraceae</taxon>
        <taxon>Thermoflexibacter</taxon>
    </lineage>
</organism>
<feature type="domain" description="NADH:ubiquinone oxidoreductase 30kDa subunit" evidence="6">
    <location>
        <begin position="32"/>
        <end position="153"/>
    </location>
</feature>
<protein>
    <recommendedName>
        <fullName evidence="3">NADH-quinone oxidoreductase subunit C</fullName>
        <ecNumber evidence="3">7.1.1.-</ecNumber>
    </recommendedName>
    <alternativeName>
        <fullName evidence="3">NADH dehydrogenase I subunit C</fullName>
    </alternativeName>
    <alternativeName>
        <fullName evidence="3">NDH-1 subunit C</fullName>
    </alternativeName>
</protein>
<evidence type="ECO:0000313" key="7">
    <source>
        <dbReference type="EMBL" id="SFF39460.1"/>
    </source>
</evidence>
<comment type="similarity">
    <text evidence="1 3 4">Belongs to the complex I 30 kDa subunit family.</text>
</comment>
<evidence type="ECO:0000256" key="2">
    <source>
        <dbReference type="ARBA" id="ARBA00022448"/>
    </source>
</evidence>
<dbReference type="HAMAP" id="MF_01357">
    <property type="entry name" value="NDH1_NuoC"/>
    <property type="match status" value="1"/>
</dbReference>
<dbReference type="Gene3D" id="3.30.460.80">
    <property type="entry name" value="NADH:ubiquinone oxidoreductase, 30kDa subunit"/>
    <property type="match status" value="1"/>
</dbReference>
<evidence type="ECO:0000256" key="1">
    <source>
        <dbReference type="ARBA" id="ARBA00007569"/>
    </source>
</evidence>
<sequence>MIEEIKNLIVSRLGAETVIETNDKVLQPFIFVQVEKLAEIGQILYEYDFDHLACITGIDNGVASGTMEVVYHFYSILKNLTLVVKVKVARNQADEPLPSVPTLSHIWQSADWHEREVYDLVGIHFEGHQDLRRILLPADWQGFPLRKDYEEQTTYHGIQVKY</sequence>
<dbReference type="EMBL" id="FONY01000030">
    <property type="protein sequence ID" value="SFF39460.1"/>
    <property type="molecule type" value="Genomic_DNA"/>
</dbReference>
<dbReference type="PROSITE" id="PS00542">
    <property type="entry name" value="COMPLEX1_30K"/>
    <property type="match status" value="1"/>
</dbReference>
<proteinExistence type="inferred from homology"/>
<evidence type="ECO:0000256" key="5">
    <source>
        <dbReference type="RuleBase" id="RU003582"/>
    </source>
</evidence>
<dbReference type="InterPro" id="IPR020396">
    <property type="entry name" value="NADH_UbQ_OxRdtase_CS"/>
</dbReference>
<dbReference type="InterPro" id="IPR001268">
    <property type="entry name" value="NADH_UbQ_OxRdtase_30kDa_su"/>
</dbReference>
<reference evidence="7 8" key="1">
    <citation type="submission" date="2016-10" db="EMBL/GenBank/DDBJ databases">
        <authorList>
            <person name="de Groot N.N."/>
        </authorList>
    </citation>
    <scope>NUCLEOTIDE SEQUENCE [LARGE SCALE GENOMIC DNA]</scope>
    <source>
        <strain>GEY</strain>
        <strain evidence="8">DSM 9560</strain>
    </source>
</reference>
<keyword evidence="8" id="KW-1185">Reference proteome</keyword>
<dbReference type="InterPro" id="IPR010218">
    <property type="entry name" value="NADH_DH_suC"/>
</dbReference>
<comment type="catalytic activity">
    <reaction evidence="3 5">
        <text>a quinone + NADH + 5 H(+)(in) = a quinol + NAD(+) + 4 H(+)(out)</text>
        <dbReference type="Rhea" id="RHEA:57888"/>
        <dbReference type="ChEBI" id="CHEBI:15378"/>
        <dbReference type="ChEBI" id="CHEBI:24646"/>
        <dbReference type="ChEBI" id="CHEBI:57540"/>
        <dbReference type="ChEBI" id="CHEBI:57945"/>
        <dbReference type="ChEBI" id="CHEBI:132124"/>
    </reaction>
</comment>
<dbReference type="AlphaFoldDB" id="A0A1I2ICW3"/>
<comment type="subunit">
    <text evidence="3">NDH-1 is composed of 14 different subunits. Subunits NuoB, C, D, E, F, and G constitute the peripheral sector of the complex.</text>
</comment>
<dbReference type="EC" id="7.1.1.-" evidence="3"/>
<dbReference type="Pfam" id="PF00329">
    <property type="entry name" value="Complex1_30kDa"/>
    <property type="match status" value="1"/>
</dbReference>
<evidence type="ECO:0000259" key="6">
    <source>
        <dbReference type="Pfam" id="PF00329"/>
    </source>
</evidence>
<dbReference type="NCBIfam" id="TIGR01961">
    <property type="entry name" value="NuoC_fam"/>
    <property type="match status" value="1"/>
</dbReference>
<evidence type="ECO:0000313" key="8">
    <source>
        <dbReference type="Proteomes" id="UP000199513"/>
    </source>
</evidence>
<dbReference type="SUPFAM" id="SSF143243">
    <property type="entry name" value="Nqo5-like"/>
    <property type="match status" value="1"/>
</dbReference>
<comment type="function">
    <text evidence="3">NDH-1 shuttles electrons from NADH, via FMN and iron-sulfur (Fe-S) centers, to quinones in the respiratory chain. The immediate electron acceptor for the enzyme in this species is believed to be a menaquinone. Couples the redox reaction to proton translocation (for every two electrons transferred, four hydrogen ions are translocated across the cytoplasmic membrane), and thus conserves the redox energy in a proton gradient.</text>
</comment>
<keyword evidence="3 4" id="KW-0520">NAD</keyword>
<evidence type="ECO:0000256" key="3">
    <source>
        <dbReference type="HAMAP-Rule" id="MF_01357"/>
    </source>
</evidence>
<accession>A0A1I2ICW3</accession>
<name>A0A1I2ICW3_9BACT</name>
<gene>
    <name evidence="3" type="primary">nuoC</name>
    <name evidence="7" type="ORF">SAMN04488541_103049</name>
</gene>
<keyword evidence="3 5" id="KW-0874">Quinone</keyword>
<keyword evidence="3" id="KW-1003">Cell membrane</keyword>
<comment type="subcellular location">
    <subcellularLocation>
        <location evidence="3">Cell membrane</location>
        <topology evidence="3">Peripheral membrane protein</topology>
        <orientation evidence="3">Cytoplasmic side</orientation>
    </subcellularLocation>
</comment>
<dbReference type="RefSeq" id="WP_317039473.1">
    <property type="nucleotide sequence ID" value="NZ_FONY01000030.1"/>
</dbReference>
<dbReference type="STRING" id="1003.SAMN04488541_103049"/>
<dbReference type="PANTHER" id="PTHR10884">
    <property type="entry name" value="NADH DEHYDROGENASE UBIQUINONE IRON-SULFUR PROTEIN 3"/>
    <property type="match status" value="1"/>
</dbReference>